<keyword evidence="1" id="KW-0472">Membrane</keyword>
<dbReference type="PANTHER" id="PTHR35395">
    <property type="entry name" value="DUF6536 DOMAIN-CONTAINING PROTEIN"/>
    <property type="match status" value="1"/>
</dbReference>
<feature type="transmembrane region" description="Helical" evidence="1">
    <location>
        <begin position="607"/>
        <end position="627"/>
    </location>
</feature>
<protein>
    <recommendedName>
        <fullName evidence="2">DUF6536 domain-containing protein</fullName>
    </recommendedName>
</protein>
<proteinExistence type="predicted"/>
<dbReference type="EMBL" id="JAACJN010000152">
    <property type="protein sequence ID" value="KAF5366495.1"/>
    <property type="molecule type" value="Genomic_DNA"/>
</dbReference>
<keyword evidence="4" id="KW-1185">Reference proteome</keyword>
<evidence type="ECO:0000313" key="4">
    <source>
        <dbReference type="Proteomes" id="UP000518752"/>
    </source>
</evidence>
<dbReference type="Proteomes" id="UP000518752">
    <property type="component" value="Unassembled WGS sequence"/>
</dbReference>
<dbReference type="OrthoDB" id="2924511at2759"/>
<reference evidence="3 4" key="1">
    <citation type="journal article" date="2020" name="ISME J.">
        <title>Uncovering the hidden diversity of litter-decomposition mechanisms in mushroom-forming fungi.</title>
        <authorList>
            <person name="Floudas D."/>
            <person name="Bentzer J."/>
            <person name="Ahren D."/>
            <person name="Johansson T."/>
            <person name="Persson P."/>
            <person name="Tunlid A."/>
        </authorList>
    </citation>
    <scope>NUCLEOTIDE SEQUENCE [LARGE SCALE GENOMIC DNA]</scope>
    <source>
        <strain evidence="3 4">CBS 406.79</strain>
    </source>
</reference>
<feature type="transmembrane region" description="Helical" evidence="1">
    <location>
        <begin position="479"/>
        <end position="505"/>
    </location>
</feature>
<sequence>MSSTVGYSFQPHNSQSSYVLVSTIETSEYDSPAVNKVSSAVSEKEREDGHLKGDILDSHTTLLDAEDGNLDGSRSRLVQYCIRQTIRSVKSRLPTGWRFGAWFAMFQASFVLLINITILILSAIYTGGVIGVAFEGNCDTVERYSIGIHLIINVLSTALLGASNYTMQILCAPTRADIDRAHEKGIWLDIGLQSFRNLRYTSRQKQMLWAALFISSIPLHLFYNSSFFLTLNANGYLVSPASGPDLQTLVPYADGRYAWNCGWPACPAGTSELILPLWDVLLPADCIKAYATDFVSDRGSVVVVAGAYDGASLLSPFLHDPFFGVVEGVDGDPFAWICSGMTNFGKEGGPELCSVAWKSIDPSDWNYGPDALKVNYCISQPIVPKCQLNFNLPLLAVVIAFNIIKVICMTYSAIKIRDNPLVTIGDGIASFVSNPDIHTRDMCLAGSDFFNGRTIGETLCLEYQPRRIRWLHAASKRQWIMTASLFAGAISALAGLLIHGVIFLYSNGIIGPSGLWEFGLGKPHALDIMVENLGYIGLLISVLVSNSPQLVLSIIYLFFNSLCTKTCLAREWSVYAHSRKPLRVSSPRGDQRSTYFLQIPYRFGLPLMAYLAVLHWLTSESLFPVQINYYYPYNSEAAAPDSYSSCGFSAIGLIFTLIVGTTLILGVFIIAFSTHLNGDIPLVGSCSAAISASCHPPIPDGSDSLKPLKWGAVVGAEDDVTQTNRGGVGHVCFSSGVIVEPIPGCCYS</sequence>
<dbReference type="InterPro" id="IPR046623">
    <property type="entry name" value="DUF6536"/>
</dbReference>
<feature type="transmembrane region" description="Helical" evidence="1">
    <location>
        <begin position="99"/>
        <end position="124"/>
    </location>
</feature>
<dbReference type="Pfam" id="PF20163">
    <property type="entry name" value="DUF6536"/>
    <property type="match status" value="1"/>
</dbReference>
<accession>A0A8H5GKP6</accession>
<feature type="transmembrane region" description="Helical" evidence="1">
    <location>
        <begin position="647"/>
        <end position="672"/>
    </location>
</feature>
<keyword evidence="1" id="KW-0812">Transmembrane</keyword>
<feature type="domain" description="DUF6536" evidence="2">
    <location>
        <begin position="97"/>
        <end position="238"/>
    </location>
</feature>
<dbReference type="AlphaFoldDB" id="A0A8H5GKP6"/>
<evidence type="ECO:0000313" key="3">
    <source>
        <dbReference type="EMBL" id="KAF5366495.1"/>
    </source>
</evidence>
<comment type="caution">
    <text evidence="3">The sequence shown here is derived from an EMBL/GenBank/DDBJ whole genome shotgun (WGS) entry which is preliminary data.</text>
</comment>
<organism evidence="3 4">
    <name type="scientific">Collybiopsis confluens</name>
    <dbReference type="NCBI Taxonomy" id="2823264"/>
    <lineage>
        <taxon>Eukaryota</taxon>
        <taxon>Fungi</taxon>
        <taxon>Dikarya</taxon>
        <taxon>Basidiomycota</taxon>
        <taxon>Agaricomycotina</taxon>
        <taxon>Agaricomycetes</taxon>
        <taxon>Agaricomycetidae</taxon>
        <taxon>Agaricales</taxon>
        <taxon>Marasmiineae</taxon>
        <taxon>Omphalotaceae</taxon>
        <taxon>Collybiopsis</taxon>
    </lineage>
</organism>
<dbReference type="PANTHER" id="PTHR35395:SF1">
    <property type="entry name" value="DUF6536 DOMAIN-CONTAINING PROTEIN"/>
    <property type="match status" value="1"/>
</dbReference>
<feature type="transmembrane region" description="Helical" evidence="1">
    <location>
        <begin position="392"/>
        <end position="414"/>
    </location>
</feature>
<keyword evidence="1" id="KW-1133">Transmembrane helix</keyword>
<gene>
    <name evidence="3" type="ORF">D9757_012166</name>
</gene>
<feature type="transmembrane region" description="Helical" evidence="1">
    <location>
        <begin position="533"/>
        <end position="559"/>
    </location>
</feature>
<name>A0A8H5GKP6_9AGAR</name>
<evidence type="ECO:0000259" key="2">
    <source>
        <dbReference type="Pfam" id="PF20163"/>
    </source>
</evidence>
<evidence type="ECO:0000256" key="1">
    <source>
        <dbReference type="SAM" id="Phobius"/>
    </source>
</evidence>
<feature type="transmembrane region" description="Helical" evidence="1">
    <location>
        <begin position="206"/>
        <end position="223"/>
    </location>
</feature>
<feature type="transmembrane region" description="Helical" evidence="1">
    <location>
        <begin position="144"/>
        <end position="165"/>
    </location>
</feature>